<protein>
    <recommendedName>
        <fullName evidence="6">Zn(2)-C6 fungal-type domain-containing protein</fullName>
    </recommendedName>
</protein>
<evidence type="ECO:0000256" key="5">
    <source>
        <dbReference type="SAM" id="MobiDB-lite"/>
    </source>
</evidence>
<accession>A0A9N9YGT6</accession>
<feature type="compositionally biased region" description="Polar residues" evidence="5">
    <location>
        <begin position="1"/>
        <end position="11"/>
    </location>
</feature>
<dbReference type="GO" id="GO:0000981">
    <property type="term" value="F:DNA-binding transcription factor activity, RNA polymerase II-specific"/>
    <property type="evidence" value="ECO:0007669"/>
    <property type="project" value="InterPro"/>
</dbReference>
<dbReference type="PANTHER" id="PTHR31069">
    <property type="entry name" value="OLEATE-ACTIVATED TRANSCRIPTION FACTOR 1-RELATED"/>
    <property type="match status" value="1"/>
</dbReference>
<dbReference type="Pfam" id="PF00172">
    <property type="entry name" value="Zn_clus"/>
    <property type="match status" value="1"/>
</dbReference>
<dbReference type="SUPFAM" id="SSF57701">
    <property type="entry name" value="Zn2/Cys6 DNA-binding domain"/>
    <property type="match status" value="1"/>
</dbReference>
<dbReference type="GO" id="GO:0008270">
    <property type="term" value="F:zinc ion binding"/>
    <property type="evidence" value="ECO:0007669"/>
    <property type="project" value="InterPro"/>
</dbReference>
<dbReference type="OrthoDB" id="3431704at2759"/>
<dbReference type="Gene3D" id="4.10.240.10">
    <property type="entry name" value="Zn(2)-C6 fungal-type DNA-binding domain"/>
    <property type="match status" value="1"/>
</dbReference>
<comment type="caution">
    <text evidence="7">The sequence shown here is derived from an EMBL/GenBank/DDBJ whole genome shotgun (WGS) entry which is preliminary data.</text>
</comment>
<dbReference type="EMBL" id="CABFNQ020000505">
    <property type="protein sequence ID" value="CAH0017244.1"/>
    <property type="molecule type" value="Genomic_DNA"/>
</dbReference>
<sequence>MTAAISQQTVTVKDAATARKRRRRAPAGGAADDCFTCIKRNVKCDRRRPYCSQCLEVSNECSGYKTRLTWGVGVASRGKLRGLSLPIAKAPPVSRETKKSPSSRSRELQTTGSVINVSPIHTHSHNHSQSHSQSHSHSHGSMNMNAHAQMHSSAMHWPEHDDARRHAHTQMQPVRSPIDIPPVSQPGVASAPATPYGLPSYDYLSMSHSEEPPMHHHGSWNNVGYSTGMVHSPEHQPKYSKFPLPLVTEGLSSSVSSVNSDVDYMSPMSQSYHRDEVPFINSPTLLYDHYSTHQSSPGPQSPPSAIVIDHSRAPTSCPGLVYTPSEPGSLPSTHPLDVFETQISHKMMRECDNLNARDASMNKNVHSSMGPPPRSWHQKGHPVAHVHNQLPFSGWKCESGRPGEASQELTSRMPFFMDYYTTTLCPAMVFIDGPGNPFRDVILDLARGSPSLQHAICAFSACNLRMKRKLSLGLDAKQLSLALIADKKSAEGVADVDINDPALSEEYQHRNLAVYLLNQQLNDPSRCGHDSVVATILLLCHYRMMESGVAKFQIQFAGIQKILSMRKNPNHTSNSEPSWMQRLFTHFDAISASVNDREAQLPTDMGVVENLVGCDHRLLHTIRKLGRINLLSQKRPVRNTGEHPGHSVFWVEWQEARQSLQTWQFNASTTVANLPSAPSLAQTRDLRALSEAFRYAALLYLERLANPDLPSRHSSFQQLVTQVVHYATDMGANSSAEKFLLWPLFVAGSECVNHLQQDIIRTRCLDMMSRSGYMDNLAALEVLEKLWSTGLSGSETGTPDGKASSRSPFNWASCLGGPGVDVEWIMF</sequence>
<feature type="region of interest" description="Disordered" evidence="5">
    <location>
        <begin position="1"/>
        <end position="29"/>
    </location>
</feature>
<feature type="region of interest" description="Disordered" evidence="5">
    <location>
        <begin position="88"/>
        <end position="143"/>
    </location>
</feature>
<evidence type="ECO:0000313" key="7">
    <source>
        <dbReference type="EMBL" id="CAH0017244.1"/>
    </source>
</evidence>
<dbReference type="CDD" id="cd00067">
    <property type="entry name" value="GAL4"/>
    <property type="match status" value="1"/>
</dbReference>
<dbReference type="GO" id="GO:0003677">
    <property type="term" value="F:DNA binding"/>
    <property type="evidence" value="ECO:0007669"/>
    <property type="project" value="UniProtKB-KW"/>
</dbReference>
<dbReference type="InterPro" id="IPR036864">
    <property type="entry name" value="Zn2-C6_fun-type_DNA-bd_sf"/>
</dbReference>
<keyword evidence="1" id="KW-0805">Transcription regulation</keyword>
<dbReference type="InterPro" id="IPR021858">
    <property type="entry name" value="Fun_TF"/>
</dbReference>
<name>A0A9N9YGT6_9HYPO</name>
<dbReference type="AlphaFoldDB" id="A0A9N9YGT6"/>
<proteinExistence type="predicted"/>
<dbReference type="InterPro" id="IPR050675">
    <property type="entry name" value="OAF3"/>
</dbReference>
<feature type="compositionally biased region" description="Basic and acidic residues" evidence="5">
    <location>
        <begin position="95"/>
        <end position="107"/>
    </location>
</feature>
<feature type="domain" description="Zn(2)-C6 fungal-type" evidence="6">
    <location>
        <begin position="33"/>
        <end position="62"/>
    </location>
</feature>
<evidence type="ECO:0000313" key="8">
    <source>
        <dbReference type="Proteomes" id="UP000696573"/>
    </source>
</evidence>
<evidence type="ECO:0000259" key="6">
    <source>
        <dbReference type="PROSITE" id="PS50048"/>
    </source>
</evidence>
<evidence type="ECO:0000256" key="2">
    <source>
        <dbReference type="ARBA" id="ARBA00023125"/>
    </source>
</evidence>
<keyword evidence="4" id="KW-0539">Nucleus</keyword>
<keyword evidence="2" id="KW-0238">DNA-binding</keyword>
<gene>
    <name evidence="7" type="ORF">CRHIZ90672A_00016495</name>
</gene>
<evidence type="ECO:0000256" key="3">
    <source>
        <dbReference type="ARBA" id="ARBA00023163"/>
    </source>
</evidence>
<dbReference type="PROSITE" id="PS50048">
    <property type="entry name" value="ZN2_CY6_FUNGAL_2"/>
    <property type="match status" value="1"/>
</dbReference>
<dbReference type="InterPro" id="IPR001138">
    <property type="entry name" value="Zn2Cys6_DnaBD"/>
</dbReference>
<dbReference type="Proteomes" id="UP000696573">
    <property type="component" value="Unassembled WGS sequence"/>
</dbReference>
<evidence type="ECO:0000256" key="1">
    <source>
        <dbReference type="ARBA" id="ARBA00023015"/>
    </source>
</evidence>
<dbReference type="PANTHER" id="PTHR31069:SF28">
    <property type="entry name" value="ZN(II)2CYS6 TRANSCRIPTION FACTOR (EUROFUNG)"/>
    <property type="match status" value="1"/>
</dbReference>
<organism evidence="7 8">
    <name type="scientific">Clonostachys rhizophaga</name>
    <dbReference type="NCBI Taxonomy" id="160324"/>
    <lineage>
        <taxon>Eukaryota</taxon>
        <taxon>Fungi</taxon>
        <taxon>Dikarya</taxon>
        <taxon>Ascomycota</taxon>
        <taxon>Pezizomycotina</taxon>
        <taxon>Sordariomycetes</taxon>
        <taxon>Hypocreomycetidae</taxon>
        <taxon>Hypocreales</taxon>
        <taxon>Bionectriaceae</taxon>
        <taxon>Clonostachys</taxon>
    </lineage>
</organism>
<reference evidence="7" key="1">
    <citation type="submission" date="2021-10" db="EMBL/GenBank/DDBJ databases">
        <authorList>
            <person name="Piombo E."/>
        </authorList>
    </citation>
    <scope>NUCLEOTIDE SEQUENCE</scope>
</reference>
<keyword evidence="3" id="KW-0804">Transcription</keyword>
<keyword evidence="8" id="KW-1185">Reference proteome</keyword>
<dbReference type="Pfam" id="PF11951">
    <property type="entry name" value="Fungal_trans_2"/>
    <property type="match status" value="1"/>
</dbReference>
<feature type="compositionally biased region" description="Basic residues" evidence="5">
    <location>
        <begin position="122"/>
        <end position="138"/>
    </location>
</feature>
<evidence type="ECO:0000256" key="4">
    <source>
        <dbReference type="ARBA" id="ARBA00023242"/>
    </source>
</evidence>